<evidence type="ECO:0000256" key="7">
    <source>
        <dbReference type="ARBA" id="ARBA00023239"/>
    </source>
</evidence>
<keyword evidence="13" id="KW-1185">Reference proteome</keyword>
<feature type="binding site" evidence="8 10">
    <location>
        <begin position="103"/>
        <end position="104"/>
    </location>
    <ligand>
        <name>substrate</name>
    </ligand>
</feature>
<evidence type="ECO:0000256" key="3">
    <source>
        <dbReference type="ARBA" id="ARBA00004902"/>
    </source>
</evidence>
<comment type="catalytic activity">
    <reaction evidence="1 8">
        <text>3-dehydroquinate = 3-dehydroshikimate + H2O</text>
        <dbReference type="Rhea" id="RHEA:21096"/>
        <dbReference type="ChEBI" id="CHEBI:15377"/>
        <dbReference type="ChEBI" id="CHEBI:16630"/>
        <dbReference type="ChEBI" id="CHEBI:32364"/>
        <dbReference type="EC" id="4.2.1.10"/>
    </reaction>
</comment>
<feature type="site" description="Transition state stabilizer" evidence="8 11">
    <location>
        <position position="18"/>
    </location>
</feature>
<feature type="binding site" evidence="8 10">
    <location>
        <position position="76"/>
    </location>
    <ligand>
        <name>substrate</name>
    </ligand>
</feature>
<dbReference type="GO" id="GO:0009073">
    <property type="term" value="P:aromatic amino acid family biosynthetic process"/>
    <property type="evidence" value="ECO:0007669"/>
    <property type="project" value="UniProtKB-KW"/>
</dbReference>
<comment type="subunit">
    <text evidence="5 8">Homododecamer.</text>
</comment>
<feature type="binding site" evidence="8 10">
    <location>
        <position position="82"/>
    </location>
    <ligand>
        <name>substrate</name>
    </ligand>
</feature>
<evidence type="ECO:0000256" key="2">
    <source>
        <dbReference type="ARBA" id="ARBA00003924"/>
    </source>
</evidence>
<dbReference type="GO" id="GO:0019631">
    <property type="term" value="P:quinate catabolic process"/>
    <property type="evidence" value="ECO:0007669"/>
    <property type="project" value="TreeGrafter"/>
</dbReference>
<proteinExistence type="inferred from homology"/>
<dbReference type="GO" id="GO:0008652">
    <property type="term" value="P:amino acid biosynthetic process"/>
    <property type="evidence" value="ECO:0007669"/>
    <property type="project" value="UniProtKB-KW"/>
</dbReference>
<dbReference type="InterPro" id="IPR036441">
    <property type="entry name" value="DHquinase_II_sf"/>
</dbReference>
<evidence type="ECO:0000256" key="6">
    <source>
        <dbReference type="ARBA" id="ARBA00012060"/>
    </source>
</evidence>
<organism evidence="12 13">
    <name type="scientific">Coraliomargarita sinensis</name>
    <dbReference type="NCBI Taxonomy" id="2174842"/>
    <lineage>
        <taxon>Bacteria</taxon>
        <taxon>Pseudomonadati</taxon>
        <taxon>Verrucomicrobiota</taxon>
        <taxon>Opitutia</taxon>
        <taxon>Puniceicoccales</taxon>
        <taxon>Coraliomargaritaceae</taxon>
        <taxon>Coraliomargarita</taxon>
    </lineage>
</organism>
<dbReference type="InterPro" id="IPR018509">
    <property type="entry name" value="DHquinase_II_CS"/>
</dbReference>
<dbReference type="NCBIfam" id="NF003805">
    <property type="entry name" value="PRK05395.1-2"/>
    <property type="match status" value="1"/>
</dbReference>
<dbReference type="Proteomes" id="UP000247099">
    <property type="component" value="Unassembled WGS sequence"/>
</dbReference>
<dbReference type="AlphaFoldDB" id="A0A317ZP99"/>
<dbReference type="InterPro" id="IPR001874">
    <property type="entry name" value="DHquinase_II"/>
</dbReference>
<dbReference type="GO" id="GO:0003855">
    <property type="term" value="F:3-dehydroquinate dehydratase activity"/>
    <property type="evidence" value="ECO:0007669"/>
    <property type="project" value="UniProtKB-UniRule"/>
</dbReference>
<evidence type="ECO:0000313" key="12">
    <source>
        <dbReference type="EMBL" id="PXA05191.1"/>
    </source>
</evidence>
<gene>
    <name evidence="8 12" type="primary">aroQ</name>
    <name evidence="12" type="ORF">DDZ13_04315</name>
</gene>
<dbReference type="PANTHER" id="PTHR21272">
    <property type="entry name" value="CATABOLIC 3-DEHYDROQUINASE"/>
    <property type="match status" value="1"/>
</dbReference>
<evidence type="ECO:0000313" key="13">
    <source>
        <dbReference type="Proteomes" id="UP000247099"/>
    </source>
</evidence>
<feature type="active site" description="Proton donor" evidence="8 9">
    <location>
        <position position="102"/>
    </location>
</feature>
<comment type="caution">
    <text evidence="12">The sequence shown here is derived from an EMBL/GenBank/DDBJ whole genome shotgun (WGS) entry which is preliminary data.</text>
</comment>
<name>A0A317ZP99_9BACT</name>
<evidence type="ECO:0000256" key="1">
    <source>
        <dbReference type="ARBA" id="ARBA00001864"/>
    </source>
</evidence>
<keyword evidence="7 8" id="KW-0456">Lyase</keyword>
<feature type="binding site" evidence="8 10">
    <location>
        <position position="113"/>
    </location>
    <ligand>
        <name>substrate</name>
    </ligand>
</feature>
<dbReference type="SUPFAM" id="SSF52304">
    <property type="entry name" value="Type II 3-dehydroquinate dehydratase"/>
    <property type="match status" value="1"/>
</dbReference>
<dbReference type="PROSITE" id="PS01029">
    <property type="entry name" value="DEHYDROQUINASE_II"/>
    <property type="match status" value="1"/>
</dbReference>
<dbReference type="NCBIfam" id="TIGR01088">
    <property type="entry name" value="aroQ"/>
    <property type="match status" value="1"/>
</dbReference>
<dbReference type="CDD" id="cd00466">
    <property type="entry name" value="DHQase_II"/>
    <property type="match status" value="1"/>
</dbReference>
<protein>
    <recommendedName>
        <fullName evidence="6 8">3-dehydroquinate dehydratase</fullName>
        <shortName evidence="8">3-dehydroquinase</shortName>
        <ecNumber evidence="6 8">4.2.1.10</ecNumber>
    </recommendedName>
    <alternativeName>
        <fullName evidence="8">Type II DHQase</fullName>
    </alternativeName>
</protein>
<dbReference type="NCBIfam" id="NF003807">
    <property type="entry name" value="PRK05395.1-4"/>
    <property type="match status" value="1"/>
</dbReference>
<evidence type="ECO:0000256" key="10">
    <source>
        <dbReference type="PIRSR" id="PIRSR001399-2"/>
    </source>
</evidence>
<keyword evidence="8" id="KW-0057">Aromatic amino acid biosynthesis</keyword>
<evidence type="ECO:0000256" key="4">
    <source>
        <dbReference type="ARBA" id="ARBA00011037"/>
    </source>
</evidence>
<dbReference type="Gene3D" id="3.40.50.9100">
    <property type="entry name" value="Dehydroquinase, class II"/>
    <property type="match status" value="1"/>
</dbReference>
<dbReference type="OrthoDB" id="9790793at2"/>
<dbReference type="GO" id="GO:0009423">
    <property type="term" value="P:chorismate biosynthetic process"/>
    <property type="evidence" value="ECO:0007669"/>
    <property type="project" value="UniProtKB-UniRule"/>
</dbReference>
<keyword evidence="8" id="KW-0028">Amino-acid biosynthesis</keyword>
<dbReference type="EMBL" id="QHJQ01000002">
    <property type="protein sequence ID" value="PXA05191.1"/>
    <property type="molecule type" value="Genomic_DNA"/>
</dbReference>
<dbReference type="HAMAP" id="MF_00169">
    <property type="entry name" value="AroQ"/>
    <property type="match status" value="1"/>
</dbReference>
<feature type="active site" description="Proton acceptor" evidence="8 9">
    <location>
        <position position="23"/>
    </location>
</feature>
<comment type="pathway">
    <text evidence="3 8">Metabolic intermediate biosynthesis; chorismate biosynthesis; chorismate from D-erythrose 4-phosphate and phosphoenolpyruvate: step 3/7.</text>
</comment>
<sequence length="145" mass="16075">MKRIVIINGPNLDRLGQREPGIYGDQTLTDLENLLVEEADKLDVEVQFYQSNHEGFIIDEINNEYADGEVFGLIINPGALTHTSLALRDALAGCDLPVIEVHISNIYKREEIRQHSMTAEVCLGVISGLGFDGYVAALRHLAKLD</sequence>
<comment type="similarity">
    <text evidence="4 8">Belongs to the type-II 3-dehydroquinase family.</text>
</comment>
<dbReference type="PANTHER" id="PTHR21272:SF3">
    <property type="entry name" value="CATABOLIC 3-DEHYDROQUINASE"/>
    <property type="match status" value="1"/>
</dbReference>
<evidence type="ECO:0000256" key="5">
    <source>
        <dbReference type="ARBA" id="ARBA00011193"/>
    </source>
</evidence>
<evidence type="ECO:0000256" key="8">
    <source>
        <dbReference type="HAMAP-Rule" id="MF_00169"/>
    </source>
</evidence>
<evidence type="ECO:0000256" key="11">
    <source>
        <dbReference type="PIRSR" id="PIRSR001399-3"/>
    </source>
</evidence>
<dbReference type="UniPathway" id="UPA00053">
    <property type="reaction ID" value="UER00086"/>
</dbReference>
<reference evidence="12 13" key="1">
    <citation type="submission" date="2018-05" db="EMBL/GenBank/DDBJ databases">
        <title>Coraliomargarita sinensis sp. nov., isolated from a marine solar saltern.</title>
        <authorList>
            <person name="Zhou L.Y."/>
        </authorList>
    </citation>
    <scope>NUCLEOTIDE SEQUENCE [LARGE SCALE GENOMIC DNA]</scope>
    <source>
        <strain evidence="12 13">WN38</strain>
    </source>
</reference>
<dbReference type="Pfam" id="PF01220">
    <property type="entry name" value="DHquinase_II"/>
    <property type="match status" value="1"/>
</dbReference>
<accession>A0A317ZP99</accession>
<dbReference type="InParanoid" id="A0A317ZP99"/>
<comment type="function">
    <text evidence="2 8">Catalyzes a trans-dehydration via an enolate intermediate.</text>
</comment>
<dbReference type="NCBIfam" id="NF003806">
    <property type="entry name" value="PRK05395.1-3"/>
    <property type="match status" value="1"/>
</dbReference>
<feature type="binding site" evidence="8 10">
    <location>
        <position position="89"/>
    </location>
    <ligand>
        <name>substrate</name>
    </ligand>
</feature>
<dbReference type="PIRSF" id="PIRSF001399">
    <property type="entry name" value="DHquinase_II"/>
    <property type="match status" value="1"/>
</dbReference>
<dbReference type="RefSeq" id="WP_110130192.1">
    <property type="nucleotide sequence ID" value="NZ_QHJQ01000002.1"/>
</dbReference>
<dbReference type="EC" id="4.2.1.10" evidence="6 8"/>
<evidence type="ECO:0000256" key="9">
    <source>
        <dbReference type="PIRSR" id="PIRSR001399-1"/>
    </source>
</evidence>